<gene>
    <name evidence="2" type="ORF">MIZ03_3080</name>
</gene>
<dbReference type="Gene3D" id="1.10.357.10">
    <property type="entry name" value="Tetracycline Repressor, domain 2"/>
    <property type="match status" value="1"/>
</dbReference>
<keyword evidence="3" id="KW-1185">Reference proteome</keyword>
<dbReference type="InterPro" id="IPR039536">
    <property type="entry name" value="TetR_C_Proteobacteria"/>
</dbReference>
<sequence>MRQLVVAETGRSDLGKRCFELGPKRSGMEIGNFLPHAMDAGILHSANTQIAALHLKALLEAEWIEHFMCQTLDEPSHKELAASVQRAIAVFMAAYGPQKP</sequence>
<proteinExistence type="predicted"/>
<name>A0ABN6D981_9BURK</name>
<dbReference type="Pfam" id="PF14246">
    <property type="entry name" value="TetR_C_7"/>
    <property type="match status" value="1"/>
</dbReference>
<dbReference type="RefSeq" id="WP_223904160.1">
    <property type="nucleotide sequence ID" value="NZ_AP024238.1"/>
</dbReference>
<dbReference type="EMBL" id="AP024238">
    <property type="protein sequence ID" value="BCO28183.1"/>
    <property type="molecule type" value="Genomic_DNA"/>
</dbReference>
<evidence type="ECO:0000259" key="1">
    <source>
        <dbReference type="Pfam" id="PF14246"/>
    </source>
</evidence>
<dbReference type="Proteomes" id="UP000824366">
    <property type="component" value="Chromosome"/>
</dbReference>
<evidence type="ECO:0000313" key="2">
    <source>
        <dbReference type="EMBL" id="BCO28183.1"/>
    </source>
</evidence>
<feature type="domain" description="Transcriptional regulator TetR C-terminal Proteobacteria type" evidence="1">
    <location>
        <begin position="2"/>
        <end position="97"/>
    </location>
</feature>
<evidence type="ECO:0000313" key="3">
    <source>
        <dbReference type="Proteomes" id="UP000824366"/>
    </source>
</evidence>
<accession>A0ABN6D981</accession>
<reference evidence="2 3" key="1">
    <citation type="journal article" date="2021" name="Microbiol. Spectr.">
        <title>A Single Bacterium Capable of Oxidation and Reduction of Iron at Circumneutral pH.</title>
        <authorList>
            <person name="Kato S."/>
            <person name="Ohkuma M."/>
        </authorList>
    </citation>
    <scope>NUCLEOTIDE SEQUENCE [LARGE SCALE GENOMIC DNA]</scope>
    <source>
        <strain evidence="2 3">MIZ03</strain>
    </source>
</reference>
<protein>
    <recommendedName>
        <fullName evidence="1">Transcriptional regulator TetR C-terminal Proteobacteria type domain-containing protein</fullName>
    </recommendedName>
</protein>
<organism evidence="2 3">
    <name type="scientific">Rhodoferax lithotrophicus</name>
    <dbReference type="NCBI Taxonomy" id="2798804"/>
    <lineage>
        <taxon>Bacteria</taxon>
        <taxon>Pseudomonadati</taxon>
        <taxon>Pseudomonadota</taxon>
        <taxon>Betaproteobacteria</taxon>
        <taxon>Burkholderiales</taxon>
        <taxon>Comamonadaceae</taxon>
        <taxon>Rhodoferax</taxon>
    </lineage>
</organism>